<dbReference type="Proteomes" id="UP000732378">
    <property type="component" value="Unassembled WGS sequence"/>
</dbReference>
<dbReference type="Pfam" id="PF00107">
    <property type="entry name" value="ADH_zinc_N"/>
    <property type="match status" value="1"/>
</dbReference>
<comment type="caution">
    <text evidence="3">The sequence shown here is derived from an EMBL/GenBank/DDBJ whole genome shotgun (WGS) entry which is preliminary data.</text>
</comment>
<sequence length="310" mass="30923">MKAYALTARDTQPAPSDLPNPDVGAGEVLVDVEAASVNGFDLSVAAGYVFDMLPHEFPVVLGRDFVGTVSAVGDGVETVAVGDRVAGVIPGMYLGPRTGAFADHVAVTADAVTKVPEGVGVTDAAVIGLAGIAAHDAVAALDVQPGDVVLVSGATGGVGSIALQLARAAGATVIATARPGTEDEYVRSLGATHTVDWSGGVAVAVREHAPEGVDKALHSAGDAATIGQTLRAGGAVATTLGATAEQLGRDDVTLAPIMAAATADKLAALLDHVAQGNLRVNVEASVPLDRTQEAFALFADGTLGKVLITR</sequence>
<dbReference type="Gene3D" id="3.40.50.720">
    <property type="entry name" value="NAD(P)-binding Rossmann-like Domain"/>
    <property type="match status" value="1"/>
</dbReference>
<dbReference type="InterPro" id="IPR013149">
    <property type="entry name" value="ADH-like_C"/>
</dbReference>
<dbReference type="CDD" id="cd05289">
    <property type="entry name" value="MDR_like_2"/>
    <property type="match status" value="1"/>
</dbReference>
<dbReference type="Pfam" id="PF08240">
    <property type="entry name" value="ADH_N"/>
    <property type="match status" value="1"/>
</dbReference>
<dbReference type="RefSeq" id="WP_193667780.1">
    <property type="nucleotide sequence ID" value="NZ_JACDTV010000003.1"/>
</dbReference>
<evidence type="ECO:0000259" key="2">
    <source>
        <dbReference type="SMART" id="SM00829"/>
    </source>
</evidence>
<dbReference type="InterPro" id="IPR013154">
    <property type="entry name" value="ADH-like_N"/>
</dbReference>
<feature type="domain" description="Enoyl reductase (ER)" evidence="2">
    <location>
        <begin position="8"/>
        <end position="308"/>
    </location>
</feature>
<feature type="region of interest" description="Disordered" evidence="1">
    <location>
        <begin position="1"/>
        <end position="21"/>
    </location>
</feature>
<reference evidence="3 4" key="1">
    <citation type="submission" date="2021-01" db="EMBL/GenBank/DDBJ databases">
        <title>Sequencing the genomes of 1000 actinobacteria strains.</title>
        <authorList>
            <person name="Klenk H.-P."/>
        </authorList>
    </citation>
    <scope>NUCLEOTIDE SEQUENCE [LARGE SCALE GENOMIC DNA]</scope>
    <source>
        <strain evidence="3 4">DSM 18239</strain>
    </source>
</reference>
<dbReference type="InterPro" id="IPR011032">
    <property type="entry name" value="GroES-like_sf"/>
</dbReference>
<dbReference type="SUPFAM" id="SSF50129">
    <property type="entry name" value="GroES-like"/>
    <property type="match status" value="1"/>
</dbReference>
<evidence type="ECO:0000313" key="4">
    <source>
        <dbReference type="Proteomes" id="UP000732378"/>
    </source>
</evidence>
<keyword evidence="4" id="KW-1185">Reference proteome</keyword>
<organism evidence="3 4">
    <name type="scientific">Nocardioides salarius</name>
    <dbReference type="NCBI Taxonomy" id="374513"/>
    <lineage>
        <taxon>Bacteria</taxon>
        <taxon>Bacillati</taxon>
        <taxon>Actinomycetota</taxon>
        <taxon>Actinomycetes</taxon>
        <taxon>Propionibacteriales</taxon>
        <taxon>Nocardioidaceae</taxon>
        <taxon>Nocardioides</taxon>
    </lineage>
</organism>
<name>A0ABS2M7E0_9ACTN</name>
<evidence type="ECO:0000313" key="3">
    <source>
        <dbReference type="EMBL" id="MBM7507104.1"/>
    </source>
</evidence>
<dbReference type="InterPro" id="IPR052585">
    <property type="entry name" value="Lipid_raft_assoc_Zn_ADH"/>
</dbReference>
<dbReference type="PANTHER" id="PTHR43482">
    <property type="entry name" value="PROTEIN AST1-RELATED"/>
    <property type="match status" value="1"/>
</dbReference>
<gene>
    <name evidence="3" type="ORF">JOE61_000918</name>
</gene>
<dbReference type="EMBL" id="JAFBBZ010000001">
    <property type="protein sequence ID" value="MBM7507104.1"/>
    <property type="molecule type" value="Genomic_DNA"/>
</dbReference>
<proteinExistence type="predicted"/>
<dbReference type="SMART" id="SM00829">
    <property type="entry name" value="PKS_ER"/>
    <property type="match status" value="1"/>
</dbReference>
<dbReference type="Gene3D" id="3.90.180.10">
    <property type="entry name" value="Medium-chain alcohol dehydrogenases, catalytic domain"/>
    <property type="match status" value="1"/>
</dbReference>
<evidence type="ECO:0000256" key="1">
    <source>
        <dbReference type="SAM" id="MobiDB-lite"/>
    </source>
</evidence>
<dbReference type="InterPro" id="IPR036291">
    <property type="entry name" value="NAD(P)-bd_dom_sf"/>
</dbReference>
<dbReference type="InterPro" id="IPR020843">
    <property type="entry name" value="ER"/>
</dbReference>
<dbReference type="SUPFAM" id="SSF51735">
    <property type="entry name" value="NAD(P)-binding Rossmann-fold domains"/>
    <property type="match status" value="1"/>
</dbReference>
<protein>
    <submittedName>
        <fullName evidence="3">NADPH:quinone reductase-like Zn-dependent oxidoreductase</fullName>
    </submittedName>
</protein>
<dbReference type="PANTHER" id="PTHR43482:SF1">
    <property type="entry name" value="PROTEIN AST1-RELATED"/>
    <property type="match status" value="1"/>
</dbReference>
<accession>A0ABS2M7E0</accession>